<name>A0AAF0IMI0_9BASI</name>
<protein>
    <submittedName>
        <fullName evidence="6">Uncharacterized protein</fullName>
    </submittedName>
</protein>
<dbReference type="Proteomes" id="UP001216638">
    <property type="component" value="Chromosome 1"/>
</dbReference>
<evidence type="ECO:0000313" key="7">
    <source>
        <dbReference type="Proteomes" id="UP001216638"/>
    </source>
</evidence>
<proteinExistence type="predicted"/>
<evidence type="ECO:0000256" key="3">
    <source>
        <dbReference type="ARBA" id="ARBA00023128"/>
    </source>
</evidence>
<feature type="transmembrane region" description="Helical" evidence="5">
    <location>
        <begin position="34"/>
        <end position="55"/>
    </location>
</feature>
<keyword evidence="2" id="KW-0999">Mitochondrion inner membrane</keyword>
<evidence type="ECO:0000256" key="2">
    <source>
        <dbReference type="ARBA" id="ARBA00022792"/>
    </source>
</evidence>
<sequence length="62" mass="7150">MDPFLFKKNTVPERQRIYQADPRPVYLRAPASKLMFGIFLGFFWTGIAGITIGTFNQIRGKK</sequence>
<keyword evidence="5" id="KW-1133">Transmembrane helix</keyword>
<keyword evidence="4 5" id="KW-0472">Membrane</keyword>
<dbReference type="GO" id="GO:0005743">
    <property type="term" value="C:mitochondrial inner membrane"/>
    <property type="evidence" value="ECO:0007669"/>
    <property type="project" value="UniProtKB-SubCell"/>
</dbReference>
<reference evidence="6" key="1">
    <citation type="submission" date="2023-03" db="EMBL/GenBank/DDBJ databases">
        <title>Mating type loci evolution in Malassezia.</title>
        <authorList>
            <person name="Coelho M.A."/>
        </authorList>
    </citation>
    <scope>NUCLEOTIDE SEQUENCE</scope>
    <source>
        <strain evidence="6">CBS 14135</strain>
    </source>
</reference>
<comment type="subcellular location">
    <subcellularLocation>
        <location evidence="1">Mitochondrion inner membrane</location>
    </subcellularLocation>
</comment>
<evidence type="ECO:0000256" key="4">
    <source>
        <dbReference type="ARBA" id="ARBA00023136"/>
    </source>
</evidence>
<keyword evidence="7" id="KW-1185">Reference proteome</keyword>
<accession>A0AAF0IMI0</accession>
<dbReference type="Pfam" id="PF02238">
    <property type="entry name" value="COX7a"/>
    <property type="match status" value="1"/>
</dbReference>
<dbReference type="AlphaFoldDB" id="A0AAF0IMI0"/>
<organism evidence="6 7">
    <name type="scientific">Malassezia brasiliensis</name>
    <dbReference type="NCBI Taxonomy" id="1821822"/>
    <lineage>
        <taxon>Eukaryota</taxon>
        <taxon>Fungi</taxon>
        <taxon>Dikarya</taxon>
        <taxon>Basidiomycota</taxon>
        <taxon>Ustilaginomycotina</taxon>
        <taxon>Malasseziomycetes</taxon>
        <taxon>Malasseziales</taxon>
        <taxon>Malasseziaceae</taxon>
        <taxon>Malassezia</taxon>
    </lineage>
</organism>
<gene>
    <name evidence="6" type="ORF">MBRA1_000694</name>
</gene>
<evidence type="ECO:0000256" key="5">
    <source>
        <dbReference type="SAM" id="Phobius"/>
    </source>
</evidence>
<keyword evidence="3" id="KW-0496">Mitochondrion</keyword>
<evidence type="ECO:0000256" key="1">
    <source>
        <dbReference type="ARBA" id="ARBA00004273"/>
    </source>
</evidence>
<dbReference type="InterPro" id="IPR039297">
    <property type="entry name" value="COX7a"/>
</dbReference>
<dbReference type="EMBL" id="CP119951">
    <property type="protein sequence ID" value="WFC94064.1"/>
    <property type="molecule type" value="Genomic_DNA"/>
</dbReference>
<evidence type="ECO:0000313" key="6">
    <source>
        <dbReference type="EMBL" id="WFC94064.1"/>
    </source>
</evidence>
<keyword evidence="5" id="KW-0812">Transmembrane</keyword>